<dbReference type="Proteomes" id="UP000000689">
    <property type="component" value="Chromosome 5"/>
</dbReference>
<dbReference type="HOGENOM" id="CLU_702251_0_0_1"/>
<gene>
    <name evidence="3" type="primary">NDAI0E02150</name>
    <name evidence="3" type="ordered locus">NDAI_0E02150</name>
</gene>
<feature type="compositionally biased region" description="Basic and acidic residues" evidence="2">
    <location>
        <begin position="349"/>
        <end position="361"/>
    </location>
</feature>
<dbReference type="AlphaFoldDB" id="G0WBB2"/>
<feature type="region of interest" description="Disordered" evidence="2">
    <location>
        <begin position="340"/>
        <end position="361"/>
    </location>
</feature>
<dbReference type="EMBL" id="HE580271">
    <property type="protein sequence ID" value="CCD25032.1"/>
    <property type="molecule type" value="Genomic_DNA"/>
</dbReference>
<feature type="compositionally biased region" description="Low complexity" evidence="2">
    <location>
        <begin position="130"/>
        <end position="164"/>
    </location>
</feature>
<dbReference type="RefSeq" id="XP_003670275.1">
    <property type="nucleotide sequence ID" value="XM_003670227.1"/>
</dbReference>
<evidence type="ECO:0000313" key="3">
    <source>
        <dbReference type="EMBL" id="CCD25032.1"/>
    </source>
</evidence>
<accession>G0WBB2</accession>
<dbReference type="OMA" id="EESEHPY"/>
<reference evidence="3 4" key="1">
    <citation type="journal article" date="2011" name="Proc. Natl. Acad. Sci. U.S.A.">
        <title>Evolutionary erosion of yeast sex chromosomes by mating-type switching accidents.</title>
        <authorList>
            <person name="Gordon J.L."/>
            <person name="Armisen D."/>
            <person name="Proux-Wera E."/>
            <person name="Oheigeartaigh S.S."/>
            <person name="Byrne K.P."/>
            <person name="Wolfe K.H."/>
        </authorList>
    </citation>
    <scope>NUCLEOTIDE SEQUENCE [LARGE SCALE GENOMIC DNA]</scope>
    <source>
        <strain evidence="4">ATCC 10597 / BCRC 20456 / CBS 421 / NBRC 0211 / NRRL Y-12639</strain>
    </source>
</reference>
<dbReference type="KEGG" id="ndi:NDAI_0E02150"/>
<protein>
    <submittedName>
        <fullName evidence="3">Uncharacterized protein</fullName>
    </submittedName>
</protein>
<feature type="compositionally biased region" description="Polar residues" evidence="2">
    <location>
        <begin position="112"/>
        <end position="129"/>
    </location>
</feature>
<dbReference type="GeneID" id="11498922"/>
<evidence type="ECO:0000256" key="2">
    <source>
        <dbReference type="SAM" id="MobiDB-lite"/>
    </source>
</evidence>
<evidence type="ECO:0000256" key="1">
    <source>
        <dbReference type="SAM" id="Coils"/>
    </source>
</evidence>
<proteinExistence type="predicted"/>
<evidence type="ECO:0000313" key="4">
    <source>
        <dbReference type="Proteomes" id="UP000000689"/>
    </source>
</evidence>
<dbReference type="OrthoDB" id="10651562at2759"/>
<organism evidence="3 4">
    <name type="scientific">Naumovozyma dairenensis (strain ATCC 10597 / BCRC 20456 / CBS 421 / NBRC 0211 / NRRL Y-12639)</name>
    <name type="common">Saccharomyces dairenensis</name>
    <dbReference type="NCBI Taxonomy" id="1071378"/>
    <lineage>
        <taxon>Eukaryota</taxon>
        <taxon>Fungi</taxon>
        <taxon>Dikarya</taxon>
        <taxon>Ascomycota</taxon>
        <taxon>Saccharomycotina</taxon>
        <taxon>Saccharomycetes</taxon>
        <taxon>Saccharomycetales</taxon>
        <taxon>Saccharomycetaceae</taxon>
        <taxon>Naumovozyma</taxon>
    </lineage>
</organism>
<sequence length="393" mass="45498">MYDNLQASPERDDTLENLKNECNLYMNRIDSNDDEYENGNELYQDRGSQEYMERKNKRYNISANDTSEGGPNEAMRNNSILKGTYIDDLNQNPPRRYNDMKLKRNPIGEPSSRLSSTATYVEQQPAFQPSLSSKTSSRTSSKPTTSHSPYSYSHGSNNNSINNNSNQYDINTILKELEKFKSNLYSQQLEIENLKRDFNMEKNKNYSLQTELEINKSNNIKLSTKNSKLELKINTLERSINEMRNNFYLQPSLIQSPNLSPIRAVRNINSTGTTYSNPNGIPSSSSTSTRNGLLYNRREESEHPYNYYYNNDNNTSSNYQPPTRWKSNMRNIQPDIDTDPIPPSRNNYHHNDHKLPYNTRSLDRRNNTKNAVRMNAINEDSTEALMAKVPTRL</sequence>
<name>G0WBB2_NAUDC</name>
<keyword evidence="4" id="KW-1185">Reference proteome</keyword>
<feature type="region of interest" description="Disordered" evidence="2">
    <location>
        <begin position="83"/>
        <end position="164"/>
    </location>
</feature>
<keyword evidence="1" id="KW-0175">Coiled coil</keyword>
<feature type="coiled-coil region" evidence="1">
    <location>
        <begin position="177"/>
        <end position="246"/>
    </location>
</feature>